<dbReference type="EMBL" id="JAQQBS010000001">
    <property type="protein sequence ID" value="KAK0178303.1"/>
    <property type="molecule type" value="Genomic_DNA"/>
</dbReference>
<evidence type="ECO:0000256" key="7">
    <source>
        <dbReference type="ARBA" id="ARBA00023170"/>
    </source>
</evidence>
<dbReference type="AlphaFoldDB" id="A0AA39FZ16"/>
<dbReference type="Proteomes" id="UP001168990">
    <property type="component" value="Unassembled WGS sequence"/>
</dbReference>
<comment type="subcellular location">
    <subcellularLocation>
        <location evidence="1">Membrane</location>
        <topology evidence="1">Multi-pass membrane protein</topology>
    </subcellularLocation>
</comment>
<dbReference type="InterPro" id="IPR004117">
    <property type="entry name" value="7tm6_olfct_rcpt"/>
</dbReference>
<dbReference type="GO" id="GO:0005549">
    <property type="term" value="F:odorant binding"/>
    <property type="evidence" value="ECO:0007669"/>
    <property type="project" value="InterPro"/>
</dbReference>
<feature type="transmembrane region" description="Helical" evidence="9">
    <location>
        <begin position="44"/>
        <end position="64"/>
    </location>
</feature>
<keyword evidence="6 9" id="KW-0472">Membrane</keyword>
<gene>
    <name evidence="10" type="ORF">PV328_002266</name>
</gene>
<protein>
    <submittedName>
        <fullName evidence="10">Uncharacterized protein</fullName>
    </submittedName>
</protein>
<sequence>MAILSHKIISMNVGDEIISRRAIIRRLVEEHLKLIRLGKTIEDAFNLVFLFEFFIDTLLIGLISYLTMLNFDDADAMAFISTAIYVIAVVLIAYGNSVMGQYPQDESEKLHSVYYHCNWYRMPSVYRKALVLCMTQAQMPIELTAGKFYIYSLNSFTSIMKSSGAYISMLHTLI</sequence>
<evidence type="ECO:0000256" key="3">
    <source>
        <dbReference type="ARBA" id="ARBA00022692"/>
    </source>
</evidence>
<organism evidence="10 11">
    <name type="scientific">Microctonus aethiopoides</name>
    <dbReference type="NCBI Taxonomy" id="144406"/>
    <lineage>
        <taxon>Eukaryota</taxon>
        <taxon>Metazoa</taxon>
        <taxon>Ecdysozoa</taxon>
        <taxon>Arthropoda</taxon>
        <taxon>Hexapoda</taxon>
        <taxon>Insecta</taxon>
        <taxon>Pterygota</taxon>
        <taxon>Neoptera</taxon>
        <taxon>Endopterygota</taxon>
        <taxon>Hymenoptera</taxon>
        <taxon>Apocrita</taxon>
        <taxon>Ichneumonoidea</taxon>
        <taxon>Braconidae</taxon>
        <taxon>Euphorinae</taxon>
        <taxon>Microctonus</taxon>
    </lineage>
</organism>
<comment type="caution">
    <text evidence="10">The sequence shown here is derived from an EMBL/GenBank/DDBJ whole genome shotgun (WGS) entry which is preliminary data.</text>
</comment>
<dbReference type="GO" id="GO:0007165">
    <property type="term" value="P:signal transduction"/>
    <property type="evidence" value="ECO:0007669"/>
    <property type="project" value="UniProtKB-KW"/>
</dbReference>
<evidence type="ECO:0000256" key="1">
    <source>
        <dbReference type="ARBA" id="ARBA00004141"/>
    </source>
</evidence>
<keyword evidence="5 9" id="KW-1133">Transmembrane helix</keyword>
<evidence type="ECO:0000256" key="6">
    <source>
        <dbReference type="ARBA" id="ARBA00023136"/>
    </source>
</evidence>
<keyword evidence="4" id="KW-0552">Olfaction</keyword>
<evidence type="ECO:0000256" key="8">
    <source>
        <dbReference type="ARBA" id="ARBA00023224"/>
    </source>
</evidence>
<evidence type="ECO:0000256" key="9">
    <source>
        <dbReference type="SAM" id="Phobius"/>
    </source>
</evidence>
<dbReference type="GO" id="GO:0005886">
    <property type="term" value="C:plasma membrane"/>
    <property type="evidence" value="ECO:0007669"/>
    <property type="project" value="TreeGrafter"/>
</dbReference>
<keyword evidence="2" id="KW-0716">Sensory transduction</keyword>
<feature type="transmembrane region" description="Helical" evidence="9">
    <location>
        <begin position="76"/>
        <end position="94"/>
    </location>
</feature>
<keyword evidence="11" id="KW-1185">Reference proteome</keyword>
<evidence type="ECO:0000313" key="11">
    <source>
        <dbReference type="Proteomes" id="UP001168990"/>
    </source>
</evidence>
<accession>A0AA39FZ16</accession>
<name>A0AA39FZ16_9HYME</name>
<dbReference type="PANTHER" id="PTHR21137">
    <property type="entry name" value="ODORANT RECEPTOR"/>
    <property type="match status" value="1"/>
</dbReference>
<keyword evidence="8" id="KW-0807">Transducer</keyword>
<evidence type="ECO:0000256" key="4">
    <source>
        <dbReference type="ARBA" id="ARBA00022725"/>
    </source>
</evidence>
<evidence type="ECO:0000256" key="5">
    <source>
        <dbReference type="ARBA" id="ARBA00022989"/>
    </source>
</evidence>
<reference evidence="10" key="2">
    <citation type="submission" date="2023-03" db="EMBL/GenBank/DDBJ databases">
        <authorList>
            <person name="Inwood S.N."/>
            <person name="Skelly J.G."/>
            <person name="Guhlin J."/>
            <person name="Harrop T.W.R."/>
            <person name="Goldson S.G."/>
            <person name="Dearden P.K."/>
        </authorList>
    </citation>
    <scope>NUCLEOTIDE SEQUENCE</scope>
    <source>
        <strain evidence="10">Irish</strain>
        <tissue evidence="10">Whole body</tissue>
    </source>
</reference>
<keyword evidence="3 9" id="KW-0812">Transmembrane</keyword>
<dbReference type="PANTHER" id="PTHR21137:SF43">
    <property type="entry name" value="ODORANT RECEPTOR 47A-RELATED"/>
    <property type="match status" value="1"/>
</dbReference>
<evidence type="ECO:0000313" key="10">
    <source>
        <dbReference type="EMBL" id="KAK0178303.1"/>
    </source>
</evidence>
<evidence type="ECO:0000256" key="2">
    <source>
        <dbReference type="ARBA" id="ARBA00022606"/>
    </source>
</evidence>
<keyword evidence="7" id="KW-0675">Receptor</keyword>
<dbReference type="GO" id="GO:0004984">
    <property type="term" value="F:olfactory receptor activity"/>
    <property type="evidence" value="ECO:0007669"/>
    <property type="project" value="InterPro"/>
</dbReference>
<dbReference type="Pfam" id="PF02949">
    <property type="entry name" value="7tm_6"/>
    <property type="match status" value="1"/>
</dbReference>
<proteinExistence type="predicted"/>
<reference evidence="10" key="1">
    <citation type="journal article" date="2023" name="bioRxiv">
        <title>Scaffold-level genome assemblies of two parasitoid biocontrol wasps reveal the parthenogenesis mechanism and an associated novel virus.</title>
        <authorList>
            <person name="Inwood S."/>
            <person name="Skelly J."/>
            <person name="Guhlin J."/>
            <person name="Harrop T."/>
            <person name="Goldson S."/>
            <person name="Dearden P."/>
        </authorList>
    </citation>
    <scope>NUCLEOTIDE SEQUENCE</scope>
    <source>
        <strain evidence="10">Irish</strain>
        <tissue evidence="10">Whole body</tissue>
    </source>
</reference>